<dbReference type="OrthoDB" id="2388036at2"/>
<reference evidence="3 4" key="1">
    <citation type="submission" date="2015-08" db="EMBL/GenBank/DDBJ databases">
        <title>Draft Genome Sequence of Bacillus vietnamensis UCD-SED5.</title>
        <authorList>
            <person name="Lee R.D."/>
            <person name="Jospin G."/>
            <person name="Lang J.M."/>
            <person name="Coil D.A."/>
            <person name="Eisen J.A."/>
        </authorList>
    </citation>
    <scope>NUCLEOTIDE SEQUENCE [LARGE SCALE GENOMIC DNA]</scope>
    <source>
        <strain evidence="3 4">UCD-SED5</strain>
    </source>
</reference>
<protein>
    <recommendedName>
        <fullName evidence="2">Regulatory protein YycH-like domain-containing protein</fullName>
    </recommendedName>
</protein>
<dbReference type="RefSeq" id="WP_060674570.1">
    <property type="nucleotide sequence ID" value="NZ_LIXZ01000024.1"/>
</dbReference>
<dbReference type="GO" id="GO:0016020">
    <property type="term" value="C:membrane"/>
    <property type="evidence" value="ECO:0007669"/>
    <property type="project" value="InterPro"/>
</dbReference>
<dbReference type="Proteomes" id="UP000050398">
    <property type="component" value="Unassembled WGS sequence"/>
</dbReference>
<dbReference type="PATRIC" id="fig|218284.4.peg.2483"/>
<dbReference type="AlphaFoldDB" id="A0A0P6WJM7"/>
<dbReference type="eggNOG" id="COG4853">
    <property type="taxonomic scope" value="Bacteria"/>
</dbReference>
<evidence type="ECO:0000256" key="1">
    <source>
        <dbReference type="SAM" id="Phobius"/>
    </source>
</evidence>
<keyword evidence="1" id="KW-0472">Membrane</keyword>
<dbReference type="Pfam" id="PF09648">
    <property type="entry name" value="YycI"/>
    <property type="match status" value="1"/>
</dbReference>
<accession>A0A0P6WJM7</accession>
<proteinExistence type="predicted"/>
<dbReference type="InterPro" id="IPR042274">
    <property type="entry name" value="YycH/YycI_2"/>
</dbReference>
<name>A0A0P6WJM7_9BACI</name>
<evidence type="ECO:0000313" key="3">
    <source>
        <dbReference type="EMBL" id="KPL57848.1"/>
    </source>
</evidence>
<sequence>MDWSKTKSIFIIVFLVLDIFLMSLFVNKVSESNPETLSQATFEEKLKADKIKYPKTLSQDPTEEKYIQAKSRKFKDADISVLKDQDVTIINESTIHSTLDEPVPLDKDFSPDDLNDFMENQVIDGDKYSFWNYSTEEQTITYYQTYRGRQLFNNTNGKIVLTVNNDNKIVSYKQSMLEDLNEFGEDKSIIPSFVALQGLYTNQKISPDSVVHKPKLGYWTFLSEESQVLAPTWHFVVESGDKKENLFINAVEGQIVEISKPEKETLE</sequence>
<evidence type="ECO:0000313" key="4">
    <source>
        <dbReference type="Proteomes" id="UP000050398"/>
    </source>
</evidence>
<feature type="domain" description="Regulatory protein YycH-like" evidence="2">
    <location>
        <begin position="38"/>
        <end position="251"/>
    </location>
</feature>
<comment type="caution">
    <text evidence="3">The sequence shown here is derived from an EMBL/GenBank/DDBJ whole genome shotgun (WGS) entry which is preliminary data.</text>
</comment>
<dbReference type="InterPro" id="IPR018604">
    <property type="entry name" value="YycI-like"/>
</dbReference>
<keyword evidence="1" id="KW-1133">Transmembrane helix</keyword>
<organism evidence="3 4">
    <name type="scientific">Rossellomorea vietnamensis</name>
    <dbReference type="NCBI Taxonomy" id="218284"/>
    <lineage>
        <taxon>Bacteria</taxon>
        <taxon>Bacillati</taxon>
        <taxon>Bacillota</taxon>
        <taxon>Bacilli</taxon>
        <taxon>Bacillales</taxon>
        <taxon>Bacillaceae</taxon>
        <taxon>Rossellomorea</taxon>
    </lineage>
</organism>
<gene>
    <name evidence="3" type="ORF">AM506_19655</name>
</gene>
<dbReference type="EMBL" id="LIXZ01000024">
    <property type="protein sequence ID" value="KPL57848.1"/>
    <property type="molecule type" value="Genomic_DNA"/>
</dbReference>
<feature type="transmembrane region" description="Helical" evidence="1">
    <location>
        <begin position="9"/>
        <end position="26"/>
    </location>
</feature>
<keyword evidence="1" id="KW-0812">Transmembrane</keyword>
<evidence type="ECO:0000259" key="2">
    <source>
        <dbReference type="Pfam" id="PF09648"/>
    </source>
</evidence>
<dbReference type="Gene3D" id="3.30.310.160">
    <property type="entry name" value="YycH protein, domain 2"/>
    <property type="match status" value="1"/>
</dbReference>